<dbReference type="PANTHER" id="PTHR23507">
    <property type="entry name" value="ZGC:174356"/>
    <property type="match status" value="1"/>
</dbReference>
<dbReference type="EMBL" id="CAJMWY010004061">
    <property type="protein sequence ID" value="CAE6516907.1"/>
    <property type="molecule type" value="Genomic_DNA"/>
</dbReference>
<evidence type="ECO:0000256" key="3">
    <source>
        <dbReference type="ARBA" id="ARBA00022989"/>
    </source>
</evidence>
<evidence type="ECO:0000313" key="7">
    <source>
        <dbReference type="Proteomes" id="UP000663861"/>
    </source>
</evidence>
<gene>
    <name evidence="6" type="ORF">RDB_LOCUS148020</name>
</gene>
<accession>A0A8H3HHJ1</accession>
<keyword evidence="4 5" id="KW-0472">Membrane</keyword>
<evidence type="ECO:0000256" key="5">
    <source>
        <dbReference type="SAM" id="Phobius"/>
    </source>
</evidence>
<comment type="caution">
    <text evidence="6">The sequence shown here is derived from an EMBL/GenBank/DDBJ whole genome shotgun (WGS) entry which is preliminary data.</text>
</comment>
<evidence type="ECO:0008006" key="8">
    <source>
        <dbReference type="Google" id="ProtNLM"/>
    </source>
</evidence>
<dbReference type="GO" id="GO:0022857">
    <property type="term" value="F:transmembrane transporter activity"/>
    <property type="evidence" value="ECO:0007669"/>
    <property type="project" value="TreeGrafter"/>
</dbReference>
<feature type="transmembrane region" description="Helical" evidence="5">
    <location>
        <begin position="161"/>
        <end position="180"/>
    </location>
</feature>
<protein>
    <recommendedName>
        <fullName evidence="8">Major facilitator superfamily (MFS) profile domain-containing protein</fullName>
    </recommendedName>
</protein>
<dbReference type="Proteomes" id="UP000663861">
    <property type="component" value="Unassembled WGS sequence"/>
</dbReference>
<reference evidence="6" key="1">
    <citation type="submission" date="2021-01" db="EMBL/GenBank/DDBJ databases">
        <authorList>
            <person name="Kaushik A."/>
        </authorList>
    </citation>
    <scope>NUCLEOTIDE SEQUENCE</scope>
    <source>
        <strain evidence="6">AG4-RS23</strain>
    </source>
</reference>
<evidence type="ECO:0000313" key="6">
    <source>
        <dbReference type="EMBL" id="CAE6516907.1"/>
    </source>
</evidence>
<comment type="subcellular location">
    <subcellularLocation>
        <location evidence="1">Membrane</location>
        <topology evidence="1">Multi-pass membrane protein</topology>
    </subcellularLocation>
</comment>
<proteinExistence type="predicted"/>
<evidence type="ECO:0000256" key="1">
    <source>
        <dbReference type="ARBA" id="ARBA00004141"/>
    </source>
</evidence>
<evidence type="ECO:0000256" key="2">
    <source>
        <dbReference type="ARBA" id="ARBA00022692"/>
    </source>
</evidence>
<feature type="transmembrane region" description="Helical" evidence="5">
    <location>
        <begin position="192"/>
        <end position="211"/>
    </location>
</feature>
<keyword evidence="2 5" id="KW-0812">Transmembrane</keyword>
<sequence length="242" mass="26242">MTRDYTRGDVPDLGDAIIEQGVMPAVDNLLAGPTTAPEMVGLAAANMNNEPNPRKRFNHGRVWYKTPSVWWLLPITAVSAMFRASTIAPRTELFIKFACDELRPEYRVDANVVQWDVTPGNAQTDVPITFVQRNTTLKTTLLRPDKRCAQDPAVHRAAAKLSAGIISAQGILSTLTLGWWAQYSDRAGRTKVLGISALAVLITDVLLFLVAFKAEILPGGYRFLILGGALDGLAGGASFGFS</sequence>
<name>A0A8H3HHJ1_9AGAM</name>
<dbReference type="AlphaFoldDB" id="A0A8H3HHJ1"/>
<feature type="transmembrane region" description="Helical" evidence="5">
    <location>
        <begin position="223"/>
        <end position="241"/>
    </location>
</feature>
<keyword evidence="3 5" id="KW-1133">Transmembrane helix</keyword>
<organism evidence="6 7">
    <name type="scientific">Rhizoctonia solani</name>
    <dbReference type="NCBI Taxonomy" id="456999"/>
    <lineage>
        <taxon>Eukaryota</taxon>
        <taxon>Fungi</taxon>
        <taxon>Dikarya</taxon>
        <taxon>Basidiomycota</taxon>
        <taxon>Agaricomycotina</taxon>
        <taxon>Agaricomycetes</taxon>
        <taxon>Cantharellales</taxon>
        <taxon>Ceratobasidiaceae</taxon>
        <taxon>Rhizoctonia</taxon>
    </lineage>
</organism>
<dbReference type="GO" id="GO:0016020">
    <property type="term" value="C:membrane"/>
    <property type="evidence" value="ECO:0007669"/>
    <property type="project" value="UniProtKB-SubCell"/>
</dbReference>
<evidence type="ECO:0000256" key="4">
    <source>
        <dbReference type="ARBA" id="ARBA00023136"/>
    </source>
</evidence>
<dbReference type="PANTHER" id="PTHR23507:SF1">
    <property type="entry name" value="FI18259P1-RELATED"/>
    <property type="match status" value="1"/>
</dbReference>